<keyword evidence="2" id="KW-1185">Reference proteome</keyword>
<dbReference type="GeneID" id="63831183"/>
<name>A0A165GS85_9APHY</name>
<sequence length="223" mass="25627">MQRLFSSIRRQFSDSPLSTFRISCDIPLETTDDPIVLLCPQHLQELLIFRHLEKVDISGPWSIQTNDNILRQMAFAWPNLRRLCLYHECYISQDQEFSSNATLQGLMGFAQNCLQLHSLYIELHADGSMLPEIALPRPSRCPLQDLEVCCSTTSSKTEVAAFLSYLFPSLTKIEASFNADYEIEDRQWMKDWSDVDRAVHAMNYPNDTAAATVQHTARMDEEM</sequence>
<reference evidence="1 2" key="1">
    <citation type="journal article" date="2016" name="Mol. Biol. Evol.">
        <title>Comparative Genomics of Early-Diverging Mushroom-Forming Fungi Provides Insights into the Origins of Lignocellulose Decay Capabilities.</title>
        <authorList>
            <person name="Nagy L.G."/>
            <person name="Riley R."/>
            <person name="Tritt A."/>
            <person name="Adam C."/>
            <person name="Daum C."/>
            <person name="Floudas D."/>
            <person name="Sun H."/>
            <person name="Yadav J.S."/>
            <person name="Pangilinan J."/>
            <person name="Larsson K.H."/>
            <person name="Matsuura K."/>
            <person name="Barry K."/>
            <person name="Labutti K."/>
            <person name="Kuo R."/>
            <person name="Ohm R.A."/>
            <person name="Bhattacharya S.S."/>
            <person name="Shirouzu T."/>
            <person name="Yoshinaga Y."/>
            <person name="Martin F.M."/>
            <person name="Grigoriev I.V."/>
            <person name="Hibbett D.S."/>
        </authorList>
    </citation>
    <scope>NUCLEOTIDE SEQUENCE [LARGE SCALE GENOMIC DNA]</scope>
    <source>
        <strain evidence="1 2">93-53</strain>
    </source>
</reference>
<evidence type="ECO:0008006" key="3">
    <source>
        <dbReference type="Google" id="ProtNLM"/>
    </source>
</evidence>
<gene>
    <name evidence="1" type="ORF">LAESUDRAFT_809652</name>
</gene>
<dbReference type="EMBL" id="KV427608">
    <property type="protein sequence ID" value="KZT10736.1"/>
    <property type="molecule type" value="Genomic_DNA"/>
</dbReference>
<accession>A0A165GS85</accession>
<dbReference type="InParanoid" id="A0A165GS85"/>
<dbReference type="Gene3D" id="3.80.10.10">
    <property type="entry name" value="Ribonuclease Inhibitor"/>
    <property type="match status" value="1"/>
</dbReference>
<dbReference type="Proteomes" id="UP000076871">
    <property type="component" value="Unassembled WGS sequence"/>
</dbReference>
<proteinExistence type="predicted"/>
<dbReference type="AlphaFoldDB" id="A0A165GS85"/>
<organism evidence="1 2">
    <name type="scientific">Laetiporus sulphureus 93-53</name>
    <dbReference type="NCBI Taxonomy" id="1314785"/>
    <lineage>
        <taxon>Eukaryota</taxon>
        <taxon>Fungi</taxon>
        <taxon>Dikarya</taxon>
        <taxon>Basidiomycota</taxon>
        <taxon>Agaricomycotina</taxon>
        <taxon>Agaricomycetes</taxon>
        <taxon>Polyporales</taxon>
        <taxon>Laetiporus</taxon>
    </lineage>
</organism>
<dbReference type="RefSeq" id="XP_040768476.1">
    <property type="nucleotide sequence ID" value="XM_040914155.1"/>
</dbReference>
<dbReference type="InterPro" id="IPR032675">
    <property type="entry name" value="LRR_dom_sf"/>
</dbReference>
<dbReference type="OrthoDB" id="2757320at2759"/>
<dbReference type="SUPFAM" id="SSF52047">
    <property type="entry name" value="RNI-like"/>
    <property type="match status" value="1"/>
</dbReference>
<evidence type="ECO:0000313" key="1">
    <source>
        <dbReference type="EMBL" id="KZT10736.1"/>
    </source>
</evidence>
<evidence type="ECO:0000313" key="2">
    <source>
        <dbReference type="Proteomes" id="UP000076871"/>
    </source>
</evidence>
<protein>
    <recommendedName>
        <fullName evidence="3">F-box domain-containing protein</fullName>
    </recommendedName>
</protein>